<dbReference type="EMBL" id="SIDB01000012">
    <property type="protein sequence ID" value="KAI3425007.1"/>
    <property type="molecule type" value="Genomic_DNA"/>
</dbReference>
<evidence type="ECO:0000256" key="5">
    <source>
        <dbReference type="ARBA" id="ARBA00023128"/>
    </source>
</evidence>
<dbReference type="InterPro" id="IPR016092">
    <property type="entry name" value="ATAP"/>
</dbReference>
<accession>A0A9D4TGK2</accession>
<dbReference type="GO" id="GO:0051537">
    <property type="term" value="F:2 iron, 2 sulfur cluster binding"/>
    <property type="evidence" value="ECO:0007669"/>
    <property type="project" value="TreeGrafter"/>
</dbReference>
<protein>
    <recommendedName>
        <fullName evidence="7">Core domain-containing protein</fullName>
    </recommendedName>
</protein>
<dbReference type="OrthoDB" id="1938621at2759"/>
<dbReference type="Gene3D" id="2.60.300.12">
    <property type="entry name" value="HesB-like domain"/>
    <property type="match status" value="1"/>
</dbReference>
<evidence type="ECO:0000313" key="8">
    <source>
        <dbReference type="EMBL" id="KAI3425007.1"/>
    </source>
</evidence>
<keyword evidence="9" id="KW-1185">Reference proteome</keyword>
<dbReference type="PANTHER" id="PTHR43011:SF1">
    <property type="entry name" value="IRON-SULFUR CLUSTER ASSEMBLY 2 HOMOLOG, MITOCHONDRIAL"/>
    <property type="match status" value="1"/>
</dbReference>
<gene>
    <name evidence="8" type="ORF">D9Q98_008389</name>
</gene>
<evidence type="ECO:0000256" key="1">
    <source>
        <dbReference type="ARBA" id="ARBA00004173"/>
    </source>
</evidence>
<dbReference type="NCBIfam" id="TIGR00049">
    <property type="entry name" value="iron-sulfur cluster assembly accessory protein"/>
    <property type="match status" value="1"/>
</dbReference>
<keyword evidence="4" id="KW-0408">Iron</keyword>
<evidence type="ECO:0000256" key="6">
    <source>
        <dbReference type="SAM" id="MobiDB-lite"/>
    </source>
</evidence>
<reference evidence="8" key="2">
    <citation type="submission" date="2020-11" db="EMBL/GenBank/DDBJ databases">
        <authorList>
            <person name="Cecchin M."/>
            <person name="Marcolungo L."/>
            <person name="Rossato M."/>
            <person name="Girolomoni L."/>
            <person name="Cosentino E."/>
            <person name="Cuine S."/>
            <person name="Li-Beisson Y."/>
            <person name="Delledonne M."/>
            <person name="Ballottari M."/>
        </authorList>
    </citation>
    <scope>NUCLEOTIDE SEQUENCE</scope>
    <source>
        <strain evidence="8">211/11P</strain>
        <tissue evidence="8">Whole cell</tissue>
    </source>
</reference>
<reference evidence="8" key="1">
    <citation type="journal article" date="2019" name="Plant J.">
        <title>Chlorella vulgaris genome assembly and annotation reveals the molecular basis for metabolic acclimation to high light conditions.</title>
        <authorList>
            <person name="Cecchin M."/>
            <person name="Marcolungo L."/>
            <person name="Rossato M."/>
            <person name="Girolomoni L."/>
            <person name="Cosentino E."/>
            <person name="Cuine S."/>
            <person name="Li-Beisson Y."/>
            <person name="Delledonne M."/>
            <person name="Ballottari M."/>
        </authorList>
    </citation>
    <scope>NUCLEOTIDE SEQUENCE</scope>
    <source>
        <strain evidence="8">211/11P</strain>
    </source>
</reference>
<evidence type="ECO:0000256" key="2">
    <source>
        <dbReference type="ARBA" id="ARBA00006718"/>
    </source>
</evidence>
<evidence type="ECO:0000259" key="7">
    <source>
        <dbReference type="Pfam" id="PF01521"/>
    </source>
</evidence>
<keyword evidence="3" id="KW-0479">Metal-binding</keyword>
<dbReference type="InterPro" id="IPR000361">
    <property type="entry name" value="ATAP_core_dom"/>
</dbReference>
<dbReference type="PANTHER" id="PTHR43011">
    <property type="entry name" value="IRON-SULFUR CLUSTER ASSEMBLY 2 HOMOLOG, MITOCHONDRIAL"/>
    <property type="match status" value="1"/>
</dbReference>
<proteinExistence type="inferred from homology"/>
<dbReference type="FunFam" id="2.60.300.12:FF:000006">
    <property type="entry name" value="Iron-sulfur cluster assembly 2 mitochondrial"/>
    <property type="match status" value="1"/>
</dbReference>
<dbReference type="InterPro" id="IPR035903">
    <property type="entry name" value="HesB-like_dom_sf"/>
</dbReference>
<name>A0A9D4TGK2_CHLVU</name>
<feature type="compositionally biased region" description="Low complexity" evidence="6">
    <location>
        <begin position="92"/>
        <end position="133"/>
    </location>
</feature>
<dbReference type="GO" id="GO:0120510">
    <property type="term" value="C:mitochondrial [4Fe-4S] assembly complex"/>
    <property type="evidence" value="ECO:0007669"/>
    <property type="project" value="UniProtKB-ARBA"/>
</dbReference>
<dbReference type="AlphaFoldDB" id="A0A9D4TGK2"/>
<feature type="domain" description="Core" evidence="7">
    <location>
        <begin position="134"/>
        <end position="239"/>
    </location>
</feature>
<evidence type="ECO:0000256" key="3">
    <source>
        <dbReference type="ARBA" id="ARBA00022723"/>
    </source>
</evidence>
<dbReference type="GO" id="GO:0051539">
    <property type="term" value="F:4 iron, 4 sulfur cluster binding"/>
    <property type="evidence" value="ECO:0007669"/>
    <property type="project" value="TreeGrafter"/>
</dbReference>
<comment type="subcellular location">
    <subcellularLocation>
        <location evidence="1">Mitochondrion</location>
    </subcellularLocation>
</comment>
<comment type="similarity">
    <text evidence="2">Belongs to the HesB/IscA family.</text>
</comment>
<evidence type="ECO:0000256" key="4">
    <source>
        <dbReference type="ARBA" id="ARBA00023004"/>
    </source>
</evidence>
<sequence length="245" mass="25477">MQRQATRLAASLVRQATDLTATGSHAFSSAVVEAVAATAARPVVANGWQTCRSAASAATVSQPWLRSAPHRGLACWARQQSSIAVLAPPAAPCRGPQQQQQVRAASAQAELAEATSSTSSTSSNSSSSGSSASLSVSDSAVERLKELQAKSSEPVMLRVIVEGGGCSGFQYEFAIEEGAAAQQLGETDRLFERDGVRVVCDDISLEFLRGSTVDFESDLMRSAFVIQNNPNAASSCGCGSSFVAK</sequence>
<feature type="region of interest" description="Disordered" evidence="6">
    <location>
        <begin position="90"/>
        <end position="133"/>
    </location>
</feature>
<dbReference type="Proteomes" id="UP001055712">
    <property type="component" value="Unassembled WGS sequence"/>
</dbReference>
<comment type="caution">
    <text evidence="8">The sequence shown here is derived from an EMBL/GenBank/DDBJ whole genome shotgun (WGS) entry which is preliminary data.</text>
</comment>
<dbReference type="Pfam" id="PF01521">
    <property type="entry name" value="Fe-S_biosyn"/>
    <property type="match status" value="1"/>
</dbReference>
<organism evidence="8 9">
    <name type="scientific">Chlorella vulgaris</name>
    <name type="common">Green alga</name>
    <dbReference type="NCBI Taxonomy" id="3077"/>
    <lineage>
        <taxon>Eukaryota</taxon>
        <taxon>Viridiplantae</taxon>
        <taxon>Chlorophyta</taxon>
        <taxon>core chlorophytes</taxon>
        <taxon>Trebouxiophyceae</taxon>
        <taxon>Chlorellales</taxon>
        <taxon>Chlorellaceae</taxon>
        <taxon>Chlorella clade</taxon>
        <taxon>Chlorella</taxon>
    </lineage>
</organism>
<keyword evidence="5" id="KW-0496">Mitochondrion</keyword>
<dbReference type="GO" id="GO:0016226">
    <property type="term" value="P:iron-sulfur cluster assembly"/>
    <property type="evidence" value="ECO:0007669"/>
    <property type="project" value="InterPro"/>
</dbReference>
<dbReference type="GO" id="GO:0005506">
    <property type="term" value="F:iron ion binding"/>
    <property type="evidence" value="ECO:0007669"/>
    <property type="project" value="TreeGrafter"/>
</dbReference>
<evidence type="ECO:0000313" key="9">
    <source>
        <dbReference type="Proteomes" id="UP001055712"/>
    </source>
</evidence>
<dbReference type="SUPFAM" id="SSF89360">
    <property type="entry name" value="HesB-like domain"/>
    <property type="match status" value="1"/>
</dbReference>